<sequence length="446" mass="49532">MSWESKVIWSEGLFLQPHHFQQNDRYLESQIAGVSRGAAPYVWGLRELTIDDELLRLGKFAIKSCDGITPDGTSFRIPAVDDLPPAMEIPDTVKDSVVFLAIPTRRHGAVEVELEFHENSASRYQPAEVDVTNAVGRDRKATTIGVGKLRLQFALDLDDLEDQLVIPIAKVIEVRSDGEILLDRSFIPTVLDQRAAAPLTEFLREIEGLLGHRCEALSGRLADNGPAKGVAELSDYLLLITVNRYLPQIRHLGLIENTHPCGLYMMLLGLAGELATFMAPEKRPPEFPPYQHDNLTVTFQPLIRTLRQYLSAVLEQTAVSITLQPRKYGVSVGVIADKRLLSDTQMVLACKADTAAENIRRHMPTQAKLGPVEDIRQLVNSALPGIGLRPLPVAPRQIPYHAGVVYFELDPDSEYWKKMRTSGGLAVHVAGEFPGLEMELWAIRNG</sequence>
<dbReference type="PANTHER" id="PTHR35566">
    <property type="entry name" value="BLR3599 PROTEIN"/>
    <property type="match status" value="1"/>
</dbReference>
<dbReference type="AlphaFoldDB" id="A0A916VNG8"/>
<dbReference type="RefSeq" id="WP_188671196.1">
    <property type="nucleotide sequence ID" value="NZ_BMKA01000001.1"/>
</dbReference>
<evidence type="ECO:0000313" key="2">
    <source>
        <dbReference type="Proteomes" id="UP000628017"/>
    </source>
</evidence>
<accession>A0A916VNG8</accession>
<organism evidence="1 2">
    <name type="scientific">Neptunicoccus cionae</name>
    <dbReference type="NCBI Taxonomy" id="2035344"/>
    <lineage>
        <taxon>Bacteria</taxon>
        <taxon>Pseudomonadati</taxon>
        <taxon>Pseudomonadota</taxon>
        <taxon>Alphaproteobacteria</taxon>
        <taxon>Rhodobacterales</taxon>
        <taxon>Paracoccaceae</taxon>
        <taxon>Neptunicoccus</taxon>
    </lineage>
</organism>
<dbReference type="InterPro" id="IPR010263">
    <property type="entry name" value="T6SS_TssK"/>
</dbReference>
<reference evidence="1" key="2">
    <citation type="submission" date="2020-09" db="EMBL/GenBank/DDBJ databases">
        <authorList>
            <person name="Sun Q."/>
            <person name="Zhou Y."/>
        </authorList>
    </citation>
    <scope>NUCLEOTIDE SEQUENCE</scope>
    <source>
        <strain evidence="1">CGMCC 1.15880</strain>
    </source>
</reference>
<comment type="caution">
    <text evidence="1">The sequence shown here is derived from an EMBL/GenBank/DDBJ whole genome shotgun (WGS) entry which is preliminary data.</text>
</comment>
<proteinExistence type="predicted"/>
<protein>
    <submittedName>
        <fullName evidence="1">Type VI secretion protein</fullName>
    </submittedName>
</protein>
<keyword evidence="2" id="KW-1185">Reference proteome</keyword>
<dbReference type="Pfam" id="PF05936">
    <property type="entry name" value="T6SS_VasE"/>
    <property type="match status" value="1"/>
</dbReference>
<evidence type="ECO:0000313" key="1">
    <source>
        <dbReference type="EMBL" id="GGA10602.1"/>
    </source>
</evidence>
<reference evidence="1" key="1">
    <citation type="journal article" date="2014" name="Int. J. Syst. Evol. Microbiol.">
        <title>Complete genome sequence of Corynebacterium casei LMG S-19264T (=DSM 44701T), isolated from a smear-ripened cheese.</title>
        <authorList>
            <consortium name="US DOE Joint Genome Institute (JGI-PGF)"/>
            <person name="Walter F."/>
            <person name="Albersmeier A."/>
            <person name="Kalinowski J."/>
            <person name="Ruckert C."/>
        </authorList>
    </citation>
    <scope>NUCLEOTIDE SEQUENCE</scope>
    <source>
        <strain evidence="1">CGMCC 1.15880</strain>
    </source>
</reference>
<dbReference type="EMBL" id="BMKA01000001">
    <property type="protein sequence ID" value="GGA10602.1"/>
    <property type="molecule type" value="Genomic_DNA"/>
</dbReference>
<dbReference type="PANTHER" id="PTHR35566:SF1">
    <property type="entry name" value="TYPE VI SECRETION SYSTEM BASEPLATE COMPONENT TSSK1"/>
    <property type="match status" value="1"/>
</dbReference>
<name>A0A916VNG8_9RHOB</name>
<dbReference type="NCBIfam" id="TIGR03353">
    <property type="entry name" value="VI_chp_4"/>
    <property type="match status" value="1"/>
</dbReference>
<gene>
    <name evidence="1" type="primary">impJ</name>
    <name evidence="1" type="ORF">GCM10011498_08400</name>
</gene>
<dbReference type="Proteomes" id="UP000628017">
    <property type="component" value="Unassembled WGS sequence"/>
</dbReference>